<protein>
    <submittedName>
        <fullName evidence="1">Uncharacterized protein</fullName>
    </submittedName>
</protein>
<evidence type="ECO:0000313" key="1">
    <source>
        <dbReference type="EMBL" id="WEG08624.1"/>
    </source>
</evidence>
<dbReference type="RefSeq" id="WP_275277952.1">
    <property type="nucleotide sequence ID" value="NZ_CP119108.1"/>
</dbReference>
<dbReference type="EMBL" id="CP119108">
    <property type="protein sequence ID" value="WEG08624.1"/>
    <property type="molecule type" value="Genomic_DNA"/>
</dbReference>
<organism evidence="1 2">
    <name type="scientific">Microbacterium horticulturae</name>
    <dbReference type="NCBI Taxonomy" id="3028316"/>
    <lineage>
        <taxon>Bacteria</taxon>
        <taxon>Bacillati</taxon>
        <taxon>Actinomycetota</taxon>
        <taxon>Actinomycetes</taxon>
        <taxon>Micrococcales</taxon>
        <taxon>Microbacteriaceae</taxon>
        <taxon>Microbacterium</taxon>
    </lineage>
</organism>
<dbReference type="Proteomes" id="UP001214553">
    <property type="component" value="Chromosome"/>
</dbReference>
<evidence type="ECO:0000313" key="2">
    <source>
        <dbReference type="Proteomes" id="UP001214553"/>
    </source>
</evidence>
<sequence>MWSLIACEDFGFDLYVTAGVRTGQVEGWPINWRPDVLDRIRKVLSLPGVEGAWLTTWLERPWLLDELEELFGLGGMVAHRAEHPTVRTRSGGAVINERFDDDVSFSSFS</sequence>
<gene>
    <name evidence="1" type="ORF">PU630_15470</name>
</gene>
<accession>A0ABY8BWU2</accession>
<keyword evidence="2" id="KW-1185">Reference proteome</keyword>
<name>A0ABY8BWU2_9MICO</name>
<proteinExistence type="predicted"/>
<reference evidence="1 2" key="1">
    <citation type="submission" date="2023-03" db="EMBL/GenBank/DDBJ databases">
        <title>Genome sequence of Microbacterium sp. KACC 23027.</title>
        <authorList>
            <person name="Kim S."/>
            <person name="Heo J."/>
            <person name="Kwon S.-W."/>
        </authorList>
    </citation>
    <scope>NUCLEOTIDE SEQUENCE [LARGE SCALE GENOMIC DNA]</scope>
    <source>
        <strain evidence="1 2">KACC 23027</strain>
    </source>
</reference>